<dbReference type="GO" id="GO:0016758">
    <property type="term" value="F:hexosyltransferase activity"/>
    <property type="evidence" value="ECO:0007669"/>
    <property type="project" value="TreeGrafter"/>
</dbReference>
<dbReference type="GO" id="GO:1901137">
    <property type="term" value="P:carbohydrate derivative biosynthetic process"/>
    <property type="evidence" value="ECO:0007669"/>
    <property type="project" value="UniProtKB-ARBA"/>
</dbReference>
<dbReference type="Pfam" id="PF13579">
    <property type="entry name" value="Glyco_trans_4_4"/>
    <property type="match status" value="1"/>
</dbReference>
<evidence type="ECO:0000256" key="1">
    <source>
        <dbReference type="ARBA" id="ARBA00021292"/>
    </source>
</evidence>
<dbReference type="InterPro" id="IPR050194">
    <property type="entry name" value="Glycosyltransferase_grp1"/>
</dbReference>
<dbReference type="AlphaFoldDB" id="A0A0A6VQ91"/>
<evidence type="ECO:0000313" key="6">
    <source>
        <dbReference type="Proteomes" id="UP000030466"/>
    </source>
</evidence>
<keyword evidence="2" id="KW-0328">Glycosyltransferase</keyword>
<keyword evidence="3 5" id="KW-0808">Transferase</keyword>
<reference evidence="5 6" key="1">
    <citation type="journal article" date="2003" name="Int. J. Syst. Evol. Microbiol.">
        <title>Kocuria polaris sp. nov., an orange-pigmented psychrophilic bacterium isolated from an Antarctic cyanobacterial mat sample.</title>
        <authorList>
            <person name="Reddy G.S."/>
            <person name="Prakash J.S."/>
            <person name="Prabahar V."/>
            <person name="Matsumoto G.I."/>
            <person name="Stackebrandt E."/>
            <person name="Shivaji S."/>
        </authorList>
    </citation>
    <scope>NUCLEOTIDE SEQUENCE [LARGE SCALE GENOMIC DNA]</scope>
    <source>
        <strain evidence="5 6">CMS 76or</strain>
    </source>
</reference>
<evidence type="ECO:0000259" key="4">
    <source>
        <dbReference type="Pfam" id="PF13579"/>
    </source>
</evidence>
<dbReference type="PANTHER" id="PTHR45947">
    <property type="entry name" value="SULFOQUINOVOSYL TRANSFERASE SQD2"/>
    <property type="match status" value="1"/>
</dbReference>
<dbReference type="CDD" id="cd03794">
    <property type="entry name" value="GT4_WbuB-like"/>
    <property type="match status" value="1"/>
</dbReference>
<dbReference type="RefSeq" id="WP_035927334.1">
    <property type="nucleotide sequence ID" value="NZ_JSUH01000009.1"/>
</dbReference>
<proteinExistence type="predicted"/>
<dbReference type="Proteomes" id="UP000030466">
    <property type="component" value="Unassembled WGS sequence"/>
</dbReference>
<dbReference type="EMBL" id="JSUH01000009">
    <property type="protein sequence ID" value="KHD97195.1"/>
    <property type="molecule type" value="Genomic_DNA"/>
</dbReference>
<dbReference type="PANTHER" id="PTHR45947:SF3">
    <property type="entry name" value="SULFOQUINOVOSYL TRANSFERASE SQD2"/>
    <property type="match status" value="1"/>
</dbReference>
<evidence type="ECO:0000256" key="3">
    <source>
        <dbReference type="ARBA" id="ARBA00022679"/>
    </source>
</evidence>
<sequence length="392" mass="42223">MTPRRIVIVSRIFAPEPAAASFRLRALARGLTEAGAEVTVLTTRPPAGSVIEPEPYDVRRWPVLRDRFDYVRGIVQYLSFDVPVLFRLLATPADLVVSEPPPTTGMAVLVSSLLRGRPYVWYAPDIWTTAAEKMEVSAPVKRAMRVMETLAARRAAGVLTVSEAMGRELQSVTGVAWEKVLVAENGIDTDVFRPDGAVAEPGAPYFVYAGSMSEWQGADVFVRAMPRVLEAHPDARLRFFGRGSDIDRVQEIAERLAPGSVLFEGLRPAAETAEWTRGAVAALGAVLPGIGYDFTKPTKIYAAAACGTPVVYAGAGVAAELVQDNGLGAAVDHDADAVAEAMIAALDRRLDPALAEDNDRERRRRAAWAAENASLAASGRLAAEWLLQGFPD</sequence>
<dbReference type="InterPro" id="IPR028098">
    <property type="entry name" value="Glyco_trans_4-like_N"/>
</dbReference>
<feature type="domain" description="Glycosyltransferase subfamily 4-like N-terminal" evidence="4">
    <location>
        <begin position="23"/>
        <end position="186"/>
    </location>
</feature>
<dbReference type="Gene3D" id="3.40.50.2000">
    <property type="entry name" value="Glycogen Phosphorylase B"/>
    <property type="match status" value="2"/>
</dbReference>
<accession>A0A0A6VQ91</accession>
<dbReference type="OrthoDB" id="3657271at2"/>
<evidence type="ECO:0000313" key="5">
    <source>
        <dbReference type="EMBL" id="KHD97195.1"/>
    </source>
</evidence>
<organism evidence="5 6">
    <name type="scientific">Kocuria rosea subsp. polaris</name>
    <dbReference type="NCBI Taxonomy" id="136273"/>
    <lineage>
        <taxon>Bacteria</taxon>
        <taxon>Bacillati</taxon>
        <taxon>Actinomycetota</taxon>
        <taxon>Actinomycetes</taxon>
        <taxon>Micrococcales</taxon>
        <taxon>Micrococcaceae</taxon>
        <taxon>Kocuria</taxon>
    </lineage>
</organism>
<protein>
    <recommendedName>
        <fullName evidence="1">D-inositol 3-phosphate glycosyltransferase</fullName>
    </recommendedName>
</protein>
<dbReference type="SUPFAM" id="SSF53756">
    <property type="entry name" value="UDP-Glycosyltransferase/glycogen phosphorylase"/>
    <property type="match status" value="1"/>
</dbReference>
<keyword evidence="6" id="KW-1185">Reference proteome</keyword>
<name>A0A0A6VQ91_KOCRO</name>
<comment type="caution">
    <text evidence="5">The sequence shown here is derived from an EMBL/GenBank/DDBJ whole genome shotgun (WGS) entry which is preliminary data.</text>
</comment>
<dbReference type="Pfam" id="PF13692">
    <property type="entry name" value="Glyco_trans_1_4"/>
    <property type="match status" value="1"/>
</dbReference>
<gene>
    <name evidence="5" type="ORF">GY22_10880</name>
</gene>
<evidence type="ECO:0000256" key="2">
    <source>
        <dbReference type="ARBA" id="ARBA00022676"/>
    </source>
</evidence>